<keyword evidence="5" id="KW-0395">Inflammatory response</keyword>
<dbReference type="InterPro" id="IPR011029">
    <property type="entry name" value="DEATH-like_dom_sf"/>
</dbReference>
<name>A0A3P9BJS1_9CICH</name>
<dbReference type="GO" id="GO:0042981">
    <property type="term" value="P:regulation of apoptotic process"/>
    <property type="evidence" value="ECO:0007669"/>
    <property type="project" value="InterPro"/>
</dbReference>
<organism evidence="7 8">
    <name type="scientific">Maylandia zebra</name>
    <name type="common">zebra mbuna</name>
    <dbReference type="NCBI Taxonomy" id="106582"/>
    <lineage>
        <taxon>Eukaryota</taxon>
        <taxon>Metazoa</taxon>
        <taxon>Chordata</taxon>
        <taxon>Craniata</taxon>
        <taxon>Vertebrata</taxon>
        <taxon>Euteleostomi</taxon>
        <taxon>Actinopterygii</taxon>
        <taxon>Neopterygii</taxon>
        <taxon>Teleostei</taxon>
        <taxon>Neoteleostei</taxon>
        <taxon>Acanthomorphata</taxon>
        <taxon>Ovalentaria</taxon>
        <taxon>Cichlomorphae</taxon>
        <taxon>Cichliformes</taxon>
        <taxon>Cichlidae</taxon>
        <taxon>African cichlids</taxon>
        <taxon>Pseudocrenilabrinae</taxon>
        <taxon>Haplochromini</taxon>
        <taxon>Maylandia</taxon>
        <taxon>Maylandia zebra complex</taxon>
    </lineage>
</organism>
<protein>
    <recommendedName>
        <fullName evidence="6">CARD domain-containing protein</fullName>
    </recommendedName>
</protein>
<dbReference type="PROSITE" id="PS50209">
    <property type="entry name" value="CARD"/>
    <property type="match status" value="1"/>
</dbReference>
<accession>A0A3P9BJS1</accession>
<dbReference type="Ensembl" id="ENSMZET00005010536.1">
    <property type="protein sequence ID" value="ENSMZEP00005010167.1"/>
    <property type="gene ID" value="ENSMZEG00005007686.1"/>
</dbReference>
<keyword evidence="3" id="KW-0399">Innate immunity</keyword>
<dbReference type="PANTHER" id="PTHR46985">
    <property type="entry name" value="NACHT, LRR AND PYD DOMAINS-CONTAINING PROTEIN 1"/>
    <property type="match status" value="1"/>
</dbReference>
<dbReference type="CDD" id="cd08330">
    <property type="entry name" value="CARD_ASC_NALP1"/>
    <property type="match status" value="1"/>
</dbReference>
<reference evidence="7" key="2">
    <citation type="submission" date="2025-09" db="UniProtKB">
        <authorList>
            <consortium name="Ensembl"/>
        </authorList>
    </citation>
    <scope>IDENTIFICATION</scope>
</reference>
<keyword evidence="8" id="KW-1185">Reference proteome</keyword>
<feature type="domain" description="CARD" evidence="6">
    <location>
        <begin position="65"/>
        <end position="151"/>
    </location>
</feature>
<dbReference type="Gene3D" id="1.10.533.10">
    <property type="entry name" value="Death Domain, Fas"/>
    <property type="match status" value="1"/>
</dbReference>
<dbReference type="GO" id="GO:0006954">
    <property type="term" value="P:inflammatory response"/>
    <property type="evidence" value="ECO:0007669"/>
    <property type="project" value="UniProtKB-KW"/>
</dbReference>
<dbReference type="Pfam" id="PF00619">
    <property type="entry name" value="CARD"/>
    <property type="match status" value="1"/>
</dbReference>
<keyword evidence="4" id="KW-0391">Immunity</keyword>
<dbReference type="GO" id="GO:0045087">
    <property type="term" value="P:innate immune response"/>
    <property type="evidence" value="ECO:0007669"/>
    <property type="project" value="UniProtKB-KW"/>
</dbReference>
<comment type="subcellular location">
    <subcellularLocation>
        <location evidence="1">Cytoplasm</location>
        <location evidence="1">Cytosol</location>
    </subcellularLocation>
</comment>
<dbReference type="InterPro" id="IPR001315">
    <property type="entry name" value="CARD"/>
</dbReference>
<dbReference type="InterPro" id="IPR033516">
    <property type="entry name" value="CARD8/ASC/NALP1_CARD"/>
</dbReference>
<dbReference type="GO" id="GO:0005829">
    <property type="term" value="C:cytosol"/>
    <property type="evidence" value="ECO:0007669"/>
    <property type="project" value="UniProtKB-SubCell"/>
</dbReference>
<proteinExistence type="predicted"/>
<dbReference type="FunFam" id="1.10.533.10:FF:000013">
    <property type="entry name" value="Apoptosis-associated speck-like protein containing a CARD"/>
    <property type="match status" value="1"/>
</dbReference>
<dbReference type="SUPFAM" id="SSF47986">
    <property type="entry name" value="DEATH domain"/>
    <property type="match status" value="1"/>
</dbReference>
<evidence type="ECO:0000313" key="8">
    <source>
        <dbReference type="Proteomes" id="UP000265160"/>
    </source>
</evidence>
<reference evidence="7" key="1">
    <citation type="submission" date="2025-08" db="UniProtKB">
        <authorList>
            <consortium name="Ensembl"/>
        </authorList>
    </citation>
    <scope>IDENTIFICATION</scope>
</reference>
<evidence type="ECO:0000256" key="3">
    <source>
        <dbReference type="ARBA" id="ARBA00022588"/>
    </source>
</evidence>
<evidence type="ECO:0000256" key="5">
    <source>
        <dbReference type="ARBA" id="ARBA00023198"/>
    </source>
</evidence>
<evidence type="ECO:0000256" key="1">
    <source>
        <dbReference type="ARBA" id="ARBA00004514"/>
    </source>
</evidence>
<evidence type="ECO:0000313" key="7">
    <source>
        <dbReference type="Ensembl" id="ENSMZEP00005010167.1"/>
    </source>
</evidence>
<dbReference type="GeneTree" id="ENSGT00940000176861"/>
<sequence length="151" mass="17013">MAANFLLLNSDQTELIVLGPEKLRNMVSKQILTLDGITLASSNAVRNLGVISDQDMSFNALAVIFPSGQNHFVDAHDVELIHRVSNIERILEELKEKIIQQEAYDEIRAQQTSQEKMRKLYSGPLKAGDASKEAFYQSLKKHEKMLIDDLS</sequence>
<dbReference type="PANTHER" id="PTHR46985:SF2">
    <property type="entry name" value="APOPTOSIS-ASSOCIATED SPECK-LIKE PROTEIN CONTAINING A CARD"/>
    <property type="match status" value="1"/>
</dbReference>
<evidence type="ECO:0000259" key="6">
    <source>
        <dbReference type="PROSITE" id="PS50209"/>
    </source>
</evidence>
<dbReference type="AlphaFoldDB" id="A0A3P9BJS1"/>
<dbReference type="STRING" id="106582.ENSMZEP00005010167"/>
<evidence type="ECO:0000256" key="2">
    <source>
        <dbReference type="ARBA" id="ARBA00022490"/>
    </source>
</evidence>
<evidence type="ECO:0000256" key="4">
    <source>
        <dbReference type="ARBA" id="ARBA00022859"/>
    </source>
</evidence>
<dbReference type="Proteomes" id="UP000265160">
    <property type="component" value="Unplaced"/>
</dbReference>
<keyword evidence="2" id="KW-0963">Cytoplasm</keyword>
<dbReference type="InterPro" id="IPR051249">
    <property type="entry name" value="NLRP_Inflammasome"/>
</dbReference>